<comment type="caution">
    <text evidence="8">The sequence shown here is derived from an EMBL/GenBank/DDBJ whole genome shotgun (WGS) entry which is preliminary data.</text>
</comment>
<dbReference type="Gene3D" id="1.10.1740.10">
    <property type="match status" value="1"/>
</dbReference>
<dbReference type="GO" id="GO:0003677">
    <property type="term" value="F:DNA binding"/>
    <property type="evidence" value="ECO:0007669"/>
    <property type="project" value="InterPro"/>
</dbReference>
<evidence type="ECO:0000259" key="7">
    <source>
        <dbReference type="Pfam" id="PF08281"/>
    </source>
</evidence>
<dbReference type="InterPro" id="IPR013249">
    <property type="entry name" value="RNA_pol_sigma70_r4_t2"/>
</dbReference>
<evidence type="ECO:0000256" key="3">
    <source>
        <dbReference type="ARBA" id="ARBA00023082"/>
    </source>
</evidence>
<dbReference type="EMBL" id="BMZO01000010">
    <property type="protein sequence ID" value="GHC77609.1"/>
    <property type="molecule type" value="Genomic_DNA"/>
</dbReference>
<feature type="domain" description="RNA polymerase sigma factor 70 region 4 type 2" evidence="7">
    <location>
        <begin position="107"/>
        <end position="158"/>
    </location>
</feature>
<protein>
    <submittedName>
        <fullName evidence="8">RNA polymerase sigma factor</fullName>
    </submittedName>
</protein>
<evidence type="ECO:0000256" key="5">
    <source>
        <dbReference type="SAM" id="MobiDB-lite"/>
    </source>
</evidence>
<dbReference type="SUPFAM" id="SSF88946">
    <property type="entry name" value="Sigma2 domain of RNA polymerase sigma factors"/>
    <property type="match status" value="1"/>
</dbReference>
<dbReference type="GO" id="GO:0016987">
    <property type="term" value="F:sigma factor activity"/>
    <property type="evidence" value="ECO:0007669"/>
    <property type="project" value="UniProtKB-KW"/>
</dbReference>
<dbReference type="Gene3D" id="1.10.10.10">
    <property type="entry name" value="Winged helix-like DNA-binding domain superfamily/Winged helix DNA-binding domain"/>
    <property type="match status" value="1"/>
</dbReference>
<reference evidence="8" key="1">
    <citation type="journal article" date="2014" name="Int. J. Syst. Evol. Microbiol.">
        <title>Complete genome sequence of Corynebacterium casei LMG S-19264T (=DSM 44701T), isolated from a smear-ripened cheese.</title>
        <authorList>
            <consortium name="US DOE Joint Genome Institute (JGI-PGF)"/>
            <person name="Walter F."/>
            <person name="Albersmeier A."/>
            <person name="Kalinowski J."/>
            <person name="Ruckert C."/>
        </authorList>
    </citation>
    <scope>NUCLEOTIDE SEQUENCE</scope>
    <source>
        <strain evidence="8">KCTC 42097</strain>
    </source>
</reference>
<evidence type="ECO:0000256" key="4">
    <source>
        <dbReference type="ARBA" id="ARBA00023163"/>
    </source>
</evidence>
<evidence type="ECO:0000256" key="1">
    <source>
        <dbReference type="ARBA" id="ARBA00010641"/>
    </source>
</evidence>
<dbReference type="Pfam" id="PF08281">
    <property type="entry name" value="Sigma70_r4_2"/>
    <property type="match status" value="1"/>
</dbReference>
<sequence>MIMKKGKPSRFDVVGQLGVLRRYARSLTRDQANAEDLVQDALLKAYERRKTFKPDGDMRGWLLSIVHNTFIDGIRSKRSEERRNEQVAYLAQQSLAAPQENAVRLAQVRSAFLHLPEDQRAALHLVSIEGLSYQEAADTLGIPLGTLMSRIGRARATLRSMEERTGETRASAASHLKLVGGKDD</sequence>
<dbReference type="InterPro" id="IPR039425">
    <property type="entry name" value="RNA_pol_sigma-70-like"/>
</dbReference>
<proteinExistence type="inferred from homology"/>
<dbReference type="Proteomes" id="UP000641137">
    <property type="component" value="Unassembled WGS sequence"/>
</dbReference>
<dbReference type="PANTHER" id="PTHR43133">
    <property type="entry name" value="RNA POLYMERASE ECF-TYPE SIGMA FACTO"/>
    <property type="match status" value="1"/>
</dbReference>
<dbReference type="NCBIfam" id="NF009164">
    <property type="entry name" value="PRK12511.1"/>
    <property type="match status" value="1"/>
</dbReference>
<dbReference type="AlphaFoldDB" id="A0A8J3GJD9"/>
<evidence type="ECO:0000256" key="2">
    <source>
        <dbReference type="ARBA" id="ARBA00023015"/>
    </source>
</evidence>
<accession>A0A8J3GJD9</accession>
<evidence type="ECO:0000259" key="6">
    <source>
        <dbReference type="Pfam" id="PF04542"/>
    </source>
</evidence>
<dbReference type="InterPro" id="IPR007627">
    <property type="entry name" value="RNA_pol_sigma70_r2"/>
</dbReference>
<keyword evidence="2" id="KW-0805">Transcription regulation</keyword>
<comment type="similarity">
    <text evidence="1">Belongs to the sigma-70 factor family. ECF subfamily.</text>
</comment>
<dbReference type="InterPro" id="IPR013324">
    <property type="entry name" value="RNA_pol_sigma_r3/r4-like"/>
</dbReference>
<keyword evidence="9" id="KW-1185">Reference proteome</keyword>
<dbReference type="NCBIfam" id="TIGR02937">
    <property type="entry name" value="sigma70-ECF"/>
    <property type="match status" value="1"/>
</dbReference>
<reference evidence="8" key="2">
    <citation type="submission" date="2020-09" db="EMBL/GenBank/DDBJ databases">
        <authorList>
            <person name="Sun Q."/>
            <person name="Kim S."/>
        </authorList>
    </citation>
    <scope>NUCLEOTIDE SEQUENCE</scope>
    <source>
        <strain evidence="8">KCTC 42097</strain>
    </source>
</reference>
<evidence type="ECO:0000313" key="8">
    <source>
        <dbReference type="EMBL" id="GHC77609.1"/>
    </source>
</evidence>
<dbReference type="SUPFAM" id="SSF88659">
    <property type="entry name" value="Sigma3 and sigma4 domains of RNA polymerase sigma factors"/>
    <property type="match status" value="1"/>
</dbReference>
<feature type="domain" description="RNA polymerase sigma-70 region 2" evidence="6">
    <location>
        <begin position="19"/>
        <end position="78"/>
    </location>
</feature>
<dbReference type="CDD" id="cd06171">
    <property type="entry name" value="Sigma70_r4"/>
    <property type="match status" value="1"/>
</dbReference>
<name>A0A8J3GJD9_9HYPH</name>
<keyword evidence="4" id="KW-0804">Transcription</keyword>
<dbReference type="InterPro" id="IPR014284">
    <property type="entry name" value="RNA_pol_sigma-70_dom"/>
</dbReference>
<gene>
    <name evidence="8" type="ORF">GCM10010136_28950</name>
</gene>
<keyword evidence="3" id="KW-0731">Sigma factor</keyword>
<dbReference type="InterPro" id="IPR036388">
    <property type="entry name" value="WH-like_DNA-bd_sf"/>
</dbReference>
<dbReference type="InterPro" id="IPR013325">
    <property type="entry name" value="RNA_pol_sigma_r2"/>
</dbReference>
<dbReference type="Pfam" id="PF04542">
    <property type="entry name" value="Sigma70_r2"/>
    <property type="match status" value="1"/>
</dbReference>
<feature type="region of interest" description="Disordered" evidence="5">
    <location>
        <begin position="161"/>
        <end position="184"/>
    </location>
</feature>
<organism evidence="8 9">
    <name type="scientific">Limoniibacter endophyticus</name>
    <dbReference type="NCBI Taxonomy" id="1565040"/>
    <lineage>
        <taxon>Bacteria</taxon>
        <taxon>Pseudomonadati</taxon>
        <taxon>Pseudomonadota</taxon>
        <taxon>Alphaproteobacteria</taxon>
        <taxon>Hyphomicrobiales</taxon>
        <taxon>Bartonellaceae</taxon>
        <taxon>Limoniibacter</taxon>
    </lineage>
</organism>
<evidence type="ECO:0000313" key="9">
    <source>
        <dbReference type="Proteomes" id="UP000641137"/>
    </source>
</evidence>
<dbReference type="PANTHER" id="PTHR43133:SF25">
    <property type="entry name" value="RNA POLYMERASE SIGMA FACTOR RFAY-RELATED"/>
    <property type="match status" value="1"/>
</dbReference>
<dbReference type="GO" id="GO:0006352">
    <property type="term" value="P:DNA-templated transcription initiation"/>
    <property type="evidence" value="ECO:0007669"/>
    <property type="project" value="InterPro"/>
</dbReference>